<dbReference type="EMBL" id="BAABME010003584">
    <property type="protein sequence ID" value="GAA0159376.1"/>
    <property type="molecule type" value="Genomic_DNA"/>
</dbReference>
<dbReference type="Proteomes" id="UP001454036">
    <property type="component" value="Unassembled WGS sequence"/>
</dbReference>
<organism evidence="4 5">
    <name type="scientific">Lithospermum erythrorhizon</name>
    <name type="common">Purple gromwell</name>
    <name type="synonym">Lithospermum officinale var. erythrorhizon</name>
    <dbReference type="NCBI Taxonomy" id="34254"/>
    <lineage>
        <taxon>Eukaryota</taxon>
        <taxon>Viridiplantae</taxon>
        <taxon>Streptophyta</taxon>
        <taxon>Embryophyta</taxon>
        <taxon>Tracheophyta</taxon>
        <taxon>Spermatophyta</taxon>
        <taxon>Magnoliopsida</taxon>
        <taxon>eudicotyledons</taxon>
        <taxon>Gunneridae</taxon>
        <taxon>Pentapetalae</taxon>
        <taxon>asterids</taxon>
        <taxon>lamiids</taxon>
        <taxon>Boraginales</taxon>
        <taxon>Boraginaceae</taxon>
        <taxon>Boraginoideae</taxon>
        <taxon>Lithospermeae</taxon>
        <taxon>Lithospermum</taxon>
    </lineage>
</organism>
<dbReference type="Pfam" id="PF01535">
    <property type="entry name" value="PPR"/>
    <property type="match status" value="5"/>
</dbReference>
<proteinExistence type="inferred from homology"/>
<dbReference type="Gene3D" id="1.25.40.10">
    <property type="entry name" value="Tetratricopeptide repeat domain"/>
    <property type="match status" value="2"/>
</dbReference>
<feature type="repeat" description="PPR" evidence="3">
    <location>
        <begin position="120"/>
        <end position="154"/>
    </location>
</feature>
<evidence type="ECO:0000256" key="2">
    <source>
        <dbReference type="ARBA" id="ARBA00022737"/>
    </source>
</evidence>
<gene>
    <name evidence="4" type="ORF">LIER_16164</name>
</gene>
<evidence type="ECO:0000256" key="1">
    <source>
        <dbReference type="ARBA" id="ARBA00007626"/>
    </source>
</evidence>
<dbReference type="PANTHER" id="PTHR45717">
    <property type="entry name" value="OS12G0527900 PROTEIN"/>
    <property type="match status" value="1"/>
</dbReference>
<dbReference type="InterPro" id="IPR011990">
    <property type="entry name" value="TPR-like_helical_dom_sf"/>
</dbReference>
<sequence length="422" mass="48639">MEVQVCEWMRIQDDMKLVSGDYAVHLDLIAKVRGMNSAEKFFEDLPDNMRDHTTCTSLLHTYVQYKDLAKSEALMKKMSECGFLKGPLPYNHLLSLYISMGKLEKVPELLQELLKNTSPDVVTYNLWLSVCAAQNEMETAEKIVLAMKKKKIDPDWVTHSTLANVYVKSSLKDKAVVTLKEMEKAISEKDRVAYASLISLHRQLQNEDEVVRIWKKMKSIFKKLNDAEYNCMISSLLKLDKCEEAEKLYAEWESVSPTRDARISNLLLADYINDNLMEKAENFHEQAVEKGVPPSYTTWELFTWGYLKQKQVDKALDCFKKMVDSVKRWDPDKKMIRKLFEFMEEHGNTDGAEKLLVMLRHAGYITTEIYNSLLRTYAKAGKMPLIVAERMKQDNVQLDGKTHELIVLTSKMCVSDVPSSLS</sequence>
<name>A0AAV3Q865_LITER</name>
<dbReference type="InterPro" id="IPR002885">
    <property type="entry name" value="PPR_rpt"/>
</dbReference>
<comment type="similarity">
    <text evidence="1">Belongs to the PPR family. P subfamily.</text>
</comment>
<dbReference type="SUPFAM" id="SSF48452">
    <property type="entry name" value="TPR-like"/>
    <property type="match status" value="1"/>
</dbReference>
<evidence type="ECO:0000256" key="3">
    <source>
        <dbReference type="PROSITE-ProRule" id="PRU00708"/>
    </source>
</evidence>
<dbReference type="GO" id="GO:0003729">
    <property type="term" value="F:mRNA binding"/>
    <property type="evidence" value="ECO:0007669"/>
    <property type="project" value="UniProtKB-ARBA"/>
</dbReference>
<reference evidence="4 5" key="1">
    <citation type="submission" date="2024-01" db="EMBL/GenBank/DDBJ databases">
        <title>The complete chloroplast genome sequence of Lithospermum erythrorhizon: insights into the phylogenetic relationship among Boraginaceae species and the maternal lineages of purple gromwells.</title>
        <authorList>
            <person name="Okada T."/>
            <person name="Watanabe K."/>
        </authorList>
    </citation>
    <scope>NUCLEOTIDE SEQUENCE [LARGE SCALE GENOMIC DNA]</scope>
</reference>
<protein>
    <recommendedName>
        <fullName evidence="6">Pentatricopeptide repeat-containing protein</fullName>
    </recommendedName>
</protein>
<dbReference type="AlphaFoldDB" id="A0AAV3Q865"/>
<dbReference type="PROSITE" id="PS51375">
    <property type="entry name" value="PPR"/>
    <property type="match status" value="1"/>
</dbReference>
<evidence type="ECO:0008006" key="6">
    <source>
        <dbReference type="Google" id="ProtNLM"/>
    </source>
</evidence>
<evidence type="ECO:0000313" key="5">
    <source>
        <dbReference type="Proteomes" id="UP001454036"/>
    </source>
</evidence>
<comment type="caution">
    <text evidence="4">The sequence shown here is derived from an EMBL/GenBank/DDBJ whole genome shotgun (WGS) entry which is preliminary data.</text>
</comment>
<keyword evidence="2" id="KW-0677">Repeat</keyword>
<dbReference type="Pfam" id="PF13041">
    <property type="entry name" value="PPR_2"/>
    <property type="match status" value="1"/>
</dbReference>
<evidence type="ECO:0000313" key="4">
    <source>
        <dbReference type="EMBL" id="GAA0159376.1"/>
    </source>
</evidence>
<dbReference type="GO" id="GO:0005739">
    <property type="term" value="C:mitochondrion"/>
    <property type="evidence" value="ECO:0007669"/>
    <property type="project" value="TreeGrafter"/>
</dbReference>
<dbReference type="NCBIfam" id="TIGR00756">
    <property type="entry name" value="PPR"/>
    <property type="match status" value="1"/>
</dbReference>
<accession>A0AAV3Q865</accession>
<dbReference type="PANTHER" id="PTHR45717:SF45">
    <property type="entry name" value="OS12G0527900 PROTEIN"/>
    <property type="match status" value="1"/>
</dbReference>
<keyword evidence="5" id="KW-1185">Reference proteome</keyword>
<dbReference type="FunFam" id="1.25.40.10:FF:000651">
    <property type="entry name" value="Pentatricopeptide repeat-containing protein mitochondrial"/>
    <property type="match status" value="1"/>
</dbReference>